<dbReference type="InterPro" id="IPR054502">
    <property type="entry name" value="bHLH-TF_ACT-like_plant"/>
</dbReference>
<feature type="domain" description="BHLH" evidence="9">
    <location>
        <begin position="392"/>
        <end position="448"/>
    </location>
</feature>
<dbReference type="PANTHER" id="PTHR46266">
    <property type="entry name" value="TRANSCRIPTION FACTOR TT8"/>
    <property type="match status" value="1"/>
</dbReference>
<evidence type="ECO:0000256" key="6">
    <source>
        <dbReference type="ARBA" id="ARBA00023242"/>
    </source>
</evidence>
<evidence type="ECO:0000256" key="8">
    <source>
        <dbReference type="SAM" id="MobiDB-lite"/>
    </source>
</evidence>
<dbReference type="Pfam" id="PF22754">
    <property type="entry name" value="bHLH-TF_ACT-like_plant"/>
    <property type="match status" value="1"/>
</dbReference>
<dbReference type="PANTHER" id="PTHR46266:SF3">
    <property type="entry name" value="TRANSCRIPTION FACTOR EGL1"/>
    <property type="match status" value="1"/>
</dbReference>
<evidence type="ECO:0000259" key="9">
    <source>
        <dbReference type="PROSITE" id="PS50888"/>
    </source>
</evidence>
<dbReference type="GO" id="GO:0005634">
    <property type="term" value="C:nucleus"/>
    <property type="evidence" value="ECO:0007669"/>
    <property type="project" value="UniProtKB-SubCell"/>
</dbReference>
<dbReference type="Gene3D" id="4.10.280.10">
    <property type="entry name" value="Helix-loop-helix DNA-binding domain"/>
    <property type="match status" value="1"/>
</dbReference>
<dbReference type="OrthoDB" id="690068at2759"/>
<evidence type="ECO:0000256" key="7">
    <source>
        <dbReference type="SAM" id="Coils"/>
    </source>
</evidence>
<dbReference type="SUPFAM" id="SSF47459">
    <property type="entry name" value="HLH, helix-loop-helix DNA-binding domain"/>
    <property type="match status" value="1"/>
</dbReference>
<keyword evidence="7" id="KW-0175">Coiled coil</keyword>
<evidence type="ECO:0000256" key="3">
    <source>
        <dbReference type="ARBA" id="ARBA00023015"/>
    </source>
</evidence>
<dbReference type="InterPro" id="IPR025610">
    <property type="entry name" value="MYC/MYB_N"/>
</dbReference>
<comment type="subcellular location">
    <subcellularLocation>
        <location evidence="1">Nucleus</location>
    </subcellularLocation>
</comment>
<dbReference type="SMART" id="SM00353">
    <property type="entry name" value="HLH"/>
    <property type="match status" value="1"/>
</dbReference>
<gene>
    <name evidence="10" type="ORF">HU200_057138</name>
</gene>
<evidence type="ECO:0000256" key="4">
    <source>
        <dbReference type="ARBA" id="ARBA00023159"/>
    </source>
</evidence>
<evidence type="ECO:0000313" key="11">
    <source>
        <dbReference type="Proteomes" id="UP000636709"/>
    </source>
</evidence>
<feature type="region of interest" description="Disordered" evidence="8">
    <location>
        <begin position="201"/>
        <end position="232"/>
    </location>
</feature>
<keyword evidence="6" id="KW-0539">Nucleus</keyword>
<protein>
    <recommendedName>
        <fullName evidence="9">BHLH domain-containing protein</fullName>
    </recommendedName>
</protein>
<dbReference type="InterPro" id="IPR036638">
    <property type="entry name" value="HLH_DNA-bd_sf"/>
</dbReference>
<feature type="region of interest" description="Disordered" evidence="8">
    <location>
        <begin position="473"/>
        <end position="497"/>
    </location>
</feature>
<dbReference type="Pfam" id="PF14215">
    <property type="entry name" value="bHLH-MYC_N"/>
    <property type="match status" value="1"/>
</dbReference>
<comment type="caution">
    <text evidence="10">The sequence shown here is derived from an EMBL/GenBank/DDBJ whole genome shotgun (WGS) entry which is preliminary data.</text>
</comment>
<keyword evidence="4" id="KW-0010">Activator</keyword>
<dbReference type="GO" id="GO:0046983">
    <property type="term" value="F:protein dimerization activity"/>
    <property type="evidence" value="ECO:0007669"/>
    <property type="project" value="InterPro"/>
</dbReference>
<dbReference type="AlphaFoldDB" id="A0A835E334"/>
<accession>A0A835E334</accession>
<organism evidence="10 11">
    <name type="scientific">Digitaria exilis</name>
    <dbReference type="NCBI Taxonomy" id="1010633"/>
    <lineage>
        <taxon>Eukaryota</taxon>
        <taxon>Viridiplantae</taxon>
        <taxon>Streptophyta</taxon>
        <taxon>Embryophyta</taxon>
        <taxon>Tracheophyta</taxon>
        <taxon>Spermatophyta</taxon>
        <taxon>Magnoliopsida</taxon>
        <taxon>Liliopsida</taxon>
        <taxon>Poales</taxon>
        <taxon>Poaceae</taxon>
        <taxon>PACMAD clade</taxon>
        <taxon>Panicoideae</taxon>
        <taxon>Panicodae</taxon>
        <taxon>Paniceae</taxon>
        <taxon>Anthephorinae</taxon>
        <taxon>Digitaria</taxon>
    </lineage>
</organism>
<keyword evidence="3" id="KW-0805">Transcription regulation</keyword>
<dbReference type="InterPro" id="IPR011598">
    <property type="entry name" value="bHLH_dom"/>
</dbReference>
<dbReference type="Pfam" id="PF00010">
    <property type="entry name" value="HLH"/>
    <property type="match status" value="1"/>
</dbReference>
<proteinExistence type="inferred from homology"/>
<sequence length="590" mass="64653">MALSDSPDYQEPQPRSKQFRNQLAAAVRSINWSYAIFWSVSSTGPAGVLTWRDGFYNGETKTRKVTSGSSRLTAGQLALQRSEQLRELYESLQPPGDGRATPRPVAALSPEDLGDTEWFYLVCMTYAFRPGQGLPGKSLARNEHVWLRNAHLADNKTFPRALIAKCFSSQTIVCIPLMGGVLELGTTESVMEDHDMVNRATAPFREPPPQLPACTEEPTSSPSSDDNRDQQASEDTIAFDFEDIDDHTAAMEPMIFTDTEHPPDASNLEDQVAMEIGELYGLELEDVQVQLVEDDWFLTIPPSPPAQPAATKLAGADDGDHALMNTPGDGSRFTSFKPWTRSDAGDMAGVTAATGREPQKLLKKVVAGGGAWASNGGGGDGSMTRATTQESGVVRNHVMSERKRREKLNEMFVILKSLIPSTRKETQTSLQVDKASILAETVAYLKELERRVHELESRNEPVEVVGTTNKKKVAVASGGAKRRKKGSDDELDAGDHRRQSWVGSPSNVISITVEDREVVLDVKCRWEERLMARVFDAVKSFHLNILSVQSSTLDGIMGLKVRAQFASSAVVAPGMMITEALQEAISSRKD</sequence>
<evidence type="ECO:0000256" key="5">
    <source>
        <dbReference type="ARBA" id="ARBA00023163"/>
    </source>
</evidence>
<reference evidence="10" key="1">
    <citation type="submission" date="2020-07" db="EMBL/GenBank/DDBJ databases">
        <title>Genome sequence and genetic diversity analysis of an under-domesticated orphan crop, white fonio (Digitaria exilis).</title>
        <authorList>
            <person name="Bennetzen J.L."/>
            <person name="Chen S."/>
            <person name="Ma X."/>
            <person name="Wang X."/>
            <person name="Yssel A.E.J."/>
            <person name="Chaluvadi S.R."/>
            <person name="Johnson M."/>
            <person name="Gangashetty P."/>
            <person name="Hamidou F."/>
            <person name="Sanogo M.D."/>
            <person name="Zwaenepoel A."/>
            <person name="Wallace J."/>
            <person name="Van De Peer Y."/>
            <person name="Van Deynze A."/>
        </authorList>
    </citation>
    <scope>NUCLEOTIDE SEQUENCE</scope>
    <source>
        <tissue evidence="10">Leaves</tissue>
    </source>
</reference>
<keyword evidence="5" id="KW-0804">Transcription</keyword>
<evidence type="ECO:0000256" key="2">
    <source>
        <dbReference type="ARBA" id="ARBA00005510"/>
    </source>
</evidence>
<dbReference type="EMBL" id="JACEFO010002416">
    <property type="protein sequence ID" value="KAF8661042.1"/>
    <property type="molecule type" value="Genomic_DNA"/>
</dbReference>
<dbReference type="Proteomes" id="UP000636709">
    <property type="component" value="Unassembled WGS sequence"/>
</dbReference>
<evidence type="ECO:0000313" key="10">
    <source>
        <dbReference type="EMBL" id="KAF8661042.1"/>
    </source>
</evidence>
<evidence type="ECO:0000256" key="1">
    <source>
        <dbReference type="ARBA" id="ARBA00004123"/>
    </source>
</evidence>
<comment type="similarity">
    <text evidence="2">Belongs to the bHLH protein family.</text>
</comment>
<dbReference type="PROSITE" id="PS50888">
    <property type="entry name" value="BHLH"/>
    <property type="match status" value="1"/>
</dbReference>
<keyword evidence="11" id="KW-1185">Reference proteome</keyword>
<name>A0A835E334_9POAL</name>
<feature type="coiled-coil region" evidence="7">
    <location>
        <begin position="438"/>
        <end position="465"/>
    </location>
</feature>